<keyword evidence="6" id="KW-0539">Nucleus</keyword>
<evidence type="ECO:0000256" key="3">
    <source>
        <dbReference type="ARBA" id="ARBA00023015"/>
    </source>
</evidence>
<dbReference type="AlphaFoldDB" id="A0AAN8VCW2"/>
<comment type="caution">
    <text evidence="9">The sequence shown here is derived from an EMBL/GenBank/DDBJ whole genome shotgun (WGS) entry which is preliminary data.</text>
</comment>
<dbReference type="SMART" id="SM00774">
    <property type="entry name" value="WRKY"/>
    <property type="match status" value="2"/>
</dbReference>
<dbReference type="GO" id="GO:0003700">
    <property type="term" value="F:DNA-binding transcription factor activity"/>
    <property type="evidence" value="ECO:0007669"/>
    <property type="project" value="InterPro"/>
</dbReference>
<evidence type="ECO:0000313" key="9">
    <source>
        <dbReference type="EMBL" id="KAK6927641.1"/>
    </source>
</evidence>
<dbReference type="Pfam" id="PF03106">
    <property type="entry name" value="WRKY"/>
    <property type="match status" value="2"/>
</dbReference>
<keyword evidence="2" id="KW-0677">Repeat</keyword>
<feature type="domain" description="WRKY" evidence="8">
    <location>
        <begin position="500"/>
        <end position="565"/>
    </location>
</feature>
<evidence type="ECO:0000256" key="5">
    <source>
        <dbReference type="ARBA" id="ARBA00023163"/>
    </source>
</evidence>
<dbReference type="PANTHER" id="PTHR31221:SF322">
    <property type="entry name" value="WRKY TRANSCRIPTION FACTOR 3-RELATED"/>
    <property type="match status" value="1"/>
</dbReference>
<evidence type="ECO:0000256" key="6">
    <source>
        <dbReference type="ARBA" id="ARBA00023242"/>
    </source>
</evidence>
<keyword evidence="4" id="KW-0238">DNA-binding</keyword>
<evidence type="ECO:0000256" key="7">
    <source>
        <dbReference type="SAM" id="MobiDB-lite"/>
    </source>
</evidence>
<feature type="compositionally biased region" description="Polar residues" evidence="7">
    <location>
        <begin position="456"/>
        <end position="466"/>
    </location>
</feature>
<dbReference type="EMBL" id="JBAMMX010000014">
    <property type="protein sequence ID" value="KAK6927641.1"/>
    <property type="molecule type" value="Genomic_DNA"/>
</dbReference>
<sequence>MEKTQASQPPAVKDEANSQADSSSPLQIVINDGNFGLGLGFGSYEAMSVNSFDRIFDSLDASLGFQSHALTPPQSSFPNAFLSSQVKLEVSNKEVPASMTVEVPQFPVKKDVETEHMHASINLCPVRESELCLPGTPPVTEKQSSAPEESSHLTKSMHASIILSPVRQSEFCLPTPPLTENQSSAPEENLHETDRVYASINLFPDKQSELCLASSLLVTEKQSSASEENSHETHVHASANLSPGRQSEFSLACSPPVTKKQSSEPEDNSRTPEVCQWKPSKNKVKYPKIHCITPTDDGYRWRKYGQKQIQGTETSRSYYRCTNFDCNARKRVQHCDHSGAVTGISYEGNHNHDPPQKIGCTGSRRVLPSPGPVAEFGTKDCPLQGSHDSEAFTVYVHPEKVSKQLREVGGTDSYPSENNAGCKFEERNADTSDHYLCRDEARQPVSHPLKRKEPESSSLNDVALTQSEEDAVEPRVKEKGTTSSFSKVDKEHKVVISAAADEGMPSDGYRWRKYGQKMVKGSPYPRSYYKCTSVGCPVRKHVEMDPDNASALRITYERTHDHDTLVPSSRSTAPPCAFLPTPAAGVENTYVPKRRTEKLPCRKSSGQWPADIDGDFARETALELGGEKALESAQTLLSMGLELRHRTDTI</sequence>
<evidence type="ECO:0000256" key="1">
    <source>
        <dbReference type="ARBA" id="ARBA00004123"/>
    </source>
</evidence>
<accession>A0AAN8VCW2</accession>
<evidence type="ECO:0000313" key="10">
    <source>
        <dbReference type="Proteomes" id="UP001370490"/>
    </source>
</evidence>
<feature type="region of interest" description="Disordered" evidence="7">
    <location>
        <begin position="441"/>
        <end position="485"/>
    </location>
</feature>
<evidence type="ECO:0000256" key="2">
    <source>
        <dbReference type="ARBA" id="ARBA00022737"/>
    </source>
</evidence>
<feature type="compositionally biased region" description="Basic and acidic residues" evidence="7">
    <location>
        <begin position="261"/>
        <end position="270"/>
    </location>
</feature>
<organism evidence="9 10">
    <name type="scientific">Dillenia turbinata</name>
    <dbReference type="NCBI Taxonomy" id="194707"/>
    <lineage>
        <taxon>Eukaryota</taxon>
        <taxon>Viridiplantae</taxon>
        <taxon>Streptophyta</taxon>
        <taxon>Embryophyta</taxon>
        <taxon>Tracheophyta</taxon>
        <taxon>Spermatophyta</taxon>
        <taxon>Magnoliopsida</taxon>
        <taxon>eudicotyledons</taxon>
        <taxon>Gunneridae</taxon>
        <taxon>Pentapetalae</taxon>
        <taxon>Dilleniales</taxon>
        <taxon>Dilleniaceae</taxon>
        <taxon>Dillenia</taxon>
    </lineage>
</organism>
<feature type="domain" description="WRKY" evidence="8">
    <location>
        <begin position="296"/>
        <end position="355"/>
    </location>
</feature>
<dbReference type="InterPro" id="IPR003657">
    <property type="entry name" value="WRKY_dom"/>
</dbReference>
<protein>
    <submittedName>
        <fullName evidence="9">WRKY domain</fullName>
    </submittedName>
</protein>
<feature type="region of interest" description="Disordered" evidence="7">
    <location>
        <begin position="134"/>
        <end position="155"/>
    </location>
</feature>
<evidence type="ECO:0000259" key="8">
    <source>
        <dbReference type="PROSITE" id="PS50811"/>
    </source>
</evidence>
<feature type="compositionally biased region" description="Polar residues" evidence="7">
    <location>
        <begin position="239"/>
        <end position="249"/>
    </location>
</feature>
<dbReference type="GO" id="GO:0043565">
    <property type="term" value="F:sequence-specific DNA binding"/>
    <property type="evidence" value="ECO:0007669"/>
    <property type="project" value="InterPro"/>
</dbReference>
<gene>
    <name evidence="9" type="ORF">RJ641_006232</name>
</gene>
<comment type="subcellular location">
    <subcellularLocation>
        <location evidence="1">Nucleus</location>
    </subcellularLocation>
</comment>
<dbReference type="FunFam" id="2.20.25.80:FF:000006">
    <property type="entry name" value="WRKY transcription factor"/>
    <property type="match status" value="1"/>
</dbReference>
<dbReference type="InterPro" id="IPR036576">
    <property type="entry name" value="WRKY_dom_sf"/>
</dbReference>
<dbReference type="Gene3D" id="2.20.25.80">
    <property type="entry name" value="WRKY domain"/>
    <property type="match status" value="2"/>
</dbReference>
<reference evidence="9 10" key="1">
    <citation type="submission" date="2023-12" db="EMBL/GenBank/DDBJ databases">
        <title>A high-quality genome assembly for Dillenia turbinata (Dilleniales).</title>
        <authorList>
            <person name="Chanderbali A."/>
        </authorList>
    </citation>
    <scope>NUCLEOTIDE SEQUENCE [LARGE SCALE GENOMIC DNA]</scope>
    <source>
        <strain evidence="9">LSX21</strain>
        <tissue evidence="9">Leaf</tissue>
    </source>
</reference>
<keyword evidence="5" id="KW-0804">Transcription</keyword>
<dbReference type="SUPFAM" id="SSF118290">
    <property type="entry name" value="WRKY DNA-binding domain"/>
    <property type="match status" value="2"/>
</dbReference>
<keyword evidence="10" id="KW-1185">Reference proteome</keyword>
<name>A0AAN8VCW2_9MAGN</name>
<keyword evidence="3" id="KW-0805">Transcription regulation</keyword>
<dbReference type="PROSITE" id="PS50811">
    <property type="entry name" value="WRKY"/>
    <property type="match status" value="2"/>
</dbReference>
<dbReference type="Proteomes" id="UP001370490">
    <property type="component" value="Unassembled WGS sequence"/>
</dbReference>
<dbReference type="PANTHER" id="PTHR31221">
    <property type="entry name" value="WRKY TRANSCRIPTION FACTOR PROTEIN 1-RELATED"/>
    <property type="match status" value="1"/>
</dbReference>
<proteinExistence type="predicted"/>
<evidence type="ECO:0000256" key="4">
    <source>
        <dbReference type="ARBA" id="ARBA00023125"/>
    </source>
</evidence>
<feature type="region of interest" description="Disordered" evidence="7">
    <location>
        <begin position="1"/>
        <end position="25"/>
    </location>
</feature>
<feature type="region of interest" description="Disordered" evidence="7">
    <location>
        <begin position="223"/>
        <end position="275"/>
    </location>
</feature>
<dbReference type="InterPro" id="IPR044810">
    <property type="entry name" value="WRKY_plant"/>
</dbReference>
<dbReference type="GO" id="GO:0005634">
    <property type="term" value="C:nucleus"/>
    <property type="evidence" value="ECO:0007669"/>
    <property type="project" value="UniProtKB-SubCell"/>
</dbReference>